<dbReference type="EMBL" id="CM024793">
    <property type="protein sequence ID" value="KAG8003039.1"/>
    <property type="molecule type" value="Genomic_DNA"/>
</dbReference>
<proteinExistence type="predicted"/>
<evidence type="ECO:0000313" key="2">
    <source>
        <dbReference type="Proteomes" id="UP000805704"/>
    </source>
</evidence>
<name>A0ACB7ELV9_NIBAL</name>
<organism evidence="1 2">
    <name type="scientific">Nibea albiflora</name>
    <name type="common">Yellow drum</name>
    <name type="synonym">Corvina albiflora</name>
    <dbReference type="NCBI Taxonomy" id="240163"/>
    <lineage>
        <taxon>Eukaryota</taxon>
        <taxon>Metazoa</taxon>
        <taxon>Chordata</taxon>
        <taxon>Craniata</taxon>
        <taxon>Vertebrata</taxon>
        <taxon>Euteleostomi</taxon>
        <taxon>Actinopterygii</taxon>
        <taxon>Neopterygii</taxon>
        <taxon>Teleostei</taxon>
        <taxon>Neoteleostei</taxon>
        <taxon>Acanthomorphata</taxon>
        <taxon>Eupercaria</taxon>
        <taxon>Sciaenidae</taxon>
        <taxon>Nibea</taxon>
    </lineage>
</organism>
<comment type="caution">
    <text evidence="1">The sequence shown here is derived from an EMBL/GenBank/DDBJ whole genome shotgun (WGS) entry which is preliminary data.</text>
</comment>
<accession>A0ACB7ELV9</accession>
<gene>
    <name evidence="1" type="ORF">GBF38_015704</name>
</gene>
<keyword evidence="2" id="KW-1185">Reference proteome</keyword>
<dbReference type="Proteomes" id="UP000805704">
    <property type="component" value="Chromosome 5"/>
</dbReference>
<evidence type="ECO:0000313" key="1">
    <source>
        <dbReference type="EMBL" id="KAG8003039.1"/>
    </source>
</evidence>
<reference evidence="1" key="1">
    <citation type="submission" date="2020-04" db="EMBL/GenBank/DDBJ databases">
        <title>A chromosome-scale assembly and high-density genetic map of the yellow drum (Nibea albiflora) genome.</title>
        <authorList>
            <person name="Xu D."/>
            <person name="Zhang W."/>
            <person name="Chen R."/>
            <person name="Tan P."/>
            <person name="Wang L."/>
            <person name="Song H."/>
            <person name="Tian L."/>
            <person name="Zhu Q."/>
            <person name="Wang B."/>
        </authorList>
    </citation>
    <scope>NUCLEOTIDE SEQUENCE</scope>
    <source>
        <strain evidence="1">ZJHYS-2018</strain>
    </source>
</reference>
<protein>
    <submittedName>
        <fullName evidence="1">Uncharacterized protein</fullName>
    </submittedName>
</protein>
<sequence length="877" mass="97170">MSTRIFHLYRTHVAPRKSIQSVSEEEVQQFLGDSITETFEFVTGGEVPIKSAERVTEIVTREITERINSQLSNDSKGSKVNVLQTAKSYKFINRVRIMVKHVARMLKRCGTTVAHATGVQAAVSQSQETAGTSQSFQGISQISAASLVPEEVASETMDPENKDREFPLVTREMLRPLVDLFLSRLTAEQWASVGSGELDEKTEKIITEMCADLVNAISAQIFQLFKTHLAPLRSKELISEEEVQMFLGDSITETFESVTGREVPSKSAERVTEIVTREITERINSQLFNSSEGSKVSEPQATESSRFTRRLRSIVKHVTRMLKNCRGKVAWANGLQETPAASLVPEEVAAQGPVEVSDQGLVQEPEDIVAQALEEFDAQEVAAPGPEETAAAESFMTKTTETVMKILSEQASHTDVEYNANISLEEHMEIISSIIEDTNETASDIASFIWSNKEAFGLHSDGSPRSVSSSSSMNCWDILANKIKTFFARKFTKEAVVIFIAKIRHMLSCVSTKKTSLDVLVPAATEVVQAIIPPDNQEMCIYKEMASCMENGEIKLISRKLEEVILNNIRPDHGSSTVHQIVIGREVDRFMKMVWSWLNQQVKGHGIKNNSAKESLKNIKEFMTHLPEFTGEEPEEQAPPSTTPEPDVNNEEEDIPVTPTNESKPPSITAEPYVSDDEEDISVTPASESKPLSITAKTEVSDDEEDELIDEEDDTAEVVPPNVTAEPAISGSAKQSQPTEPEDLKDLFYVSMVSAVLNQIFKNSSFHITLSSKNIMDISSALVLMLHTKLAGSDFVEPSGDKIKNIARAVYKELCKKMGSKGVVAMNLLSKDSLMYECVTETIKRHLMKPKKTGVKGFFNSFFKIVCKPFKASFTHG</sequence>